<dbReference type="Pfam" id="PF01535">
    <property type="entry name" value="PPR"/>
    <property type="match status" value="5"/>
</dbReference>
<dbReference type="InterPro" id="IPR046848">
    <property type="entry name" value="E_motif"/>
</dbReference>
<dbReference type="GO" id="GO:0003723">
    <property type="term" value="F:RNA binding"/>
    <property type="evidence" value="ECO:0007669"/>
    <property type="project" value="InterPro"/>
</dbReference>
<keyword evidence="1" id="KW-0677">Repeat</keyword>
<dbReference type="PANTHER" id="PTHR47926:SF448">
    <property type="entry name" value="PENTACOTRIPEPTIDE-REPEAT REGION OF PRORP DOMAIN-CONTAINING PROTEIN"/>
    <property type="match status" value="1"/>
</dbReference>
<dbReference type="FunFam" id="1.25.40.10:FF:000090">
    <property type="entry name" value="Pentatricopeptide repeat-containing protein, chloroplastic"/>
    <property type="match status" value="1"/>
</dbReference>
<evidence type="ECO:0008006" key="5">
    <source>
        <dbReference type="Google" id="ProtNLM"/>
    </source>
</evidence>
<dbReference type="InterPro" id="IPR011990">
    <property type="entry name" value="TPR-like_helical_dom_sf"/>
</dbReference>
<dbReference type="InterPro" id="IPR002885">
    <property type="entry name" value="PPR_rpt"/>
</dbReference>
<accession>A0AAV3QMQ6</accession>
<dbReference type="Pfam" id="PF20431">
    <property type="entry name" value="E_motif"/>
    <property type="match status" value="1"/>
</dbReference>
<feature type="repeat" description="PPR" evidence="2">
    <location>
        <begin position="451"/>
        <end position="481"/>
    </location>
</feature>
<feature type="repeat" description="PPR" evidence="2">
    <location>
        <begin position="380"/>
        <end position="414"/>
    </location>
</feature>
<dbReference type="GO" id="GO:0009451">
    <property type="term" value="P:RNA modification"/>
    <property type="evidence" value="ECO:0007669"/>
    <property type="project" value="InterPro"/>
</dbReference>
<evidence type="ECO:0000313" key="3">
    <source>
        <dbReference type="EMBL" id="GAA0164286.1"/>
    </source>
</evidence>
<dbReference type="InterPro" id="IPR046960">
    <property type="entry name" value="PPR_At4g14850-like_plant"/>
</dbReference>
<dbReference type="EMBL" id="BAABME010004999">
    <property type="protein sequence ID" value="GAA0164286.1"/>
    <property type="molecule type" value="Genomic_DNA"/>
</dbReference>
<feature type="repeat" description="PPR" evidence="2">
    <location>
        <begin position="280"/>
        <end position="313"/>
    </location>
</feature>
<evidence type="ECO:0000256" key="1">
    <source>
        <dbReference type="ARBA" id="ARBA00022737"/>
    </source>
</evidence>
<dbReference type="PROSITE" id="PS51375">
    <property type="entry name" value="PPR"/>
    <property type="match status" value="3"/>
</dbReference>
<keyword evidence="4" id="KW-1185">Reference proteome</keyword>
<dbReference type="Pfam" id="PF13041">
    <property type="entry name" value="PPR_2"/>
    <property type="match status" value="2"/>
</dbReference>
<dbReference type="AlphaFoldDB" id="A0AAV3QMQ6"/>
<gene>
    <name evidence="3" type="ORF">LIER_19961</name>
</gene>
<sequence length="616" mass="68360">MRMSARKLFSVPQHYQIPQTIRKYLHMIQSHNTHLSSPFLPKSPLVLSTNLIKSYFKNGQIFDACLLFDEMPSRDVVVWTTMITEFASRNLYSRALGVFRHMINDDQCVKPNEFTFSSVLKACKGMDSLSCGAMVHGLLMKYGIRGSLYVENALLDMYASCSGSMEDACSIFKDICVKNAVSWTTLITGYTHRGDELSGLLVFKQMLLEDAEINTFSFSIAVRACASIGLSAGGKQIHAAVIKHGLECNTPVMNSLVDMYCRCDSLIEANQCFDAMEERDLITWNTLIAGYEKCDPNEALNVYSRMESEGVIPNCFTFTTVIAAVSNLAVLSGGEQVHGGIIRRGLQRNLALANALLSMYAKCGEVAYSLKVFNDMTSKDLVSWTSMMIAYGSHGYGEAAALLFDQMISSGIWPDRVVFMAVISACSHAGLLDKGLRYFKSMFDDYHIIPDQEAYGCLIDLLGRAGRLEEAYQLIQSMPFLPDESVWGAFLGACKAHKNADMAKLVSREVLGLRPNTAGTYHLMFSNIYAADGEWGEYAKMRKLMKSTGNRKEAGRSWVEVRNQIHSFVAGDKVGSHVESVYDVLEVLIQHAKDAGHALDIGCLTDDMEEGTRNYS</sequence>
<comment type="caution">
    <text evidence="3">The sequence shown here is derived from an EMBL/GenBank/DDBJ whole genome shotgun (WGS) entry which is preliminary data.</text>
</comment>
<dbReference type="PANTHER" id="PTHR47926">
    <property type="entry name" value="PENTATRICOPEPTIDE REPEAT-CONTAINING PROTEIN"/>
    <property type="match status" value="1"/>
</dbReference>
<dbReference type="FunFam" id="1.25.40.10:FF:001815">
    <property type="entry name" value="Putative pentatricopeptide repeat-containing protein At1g56570"/>
    <property type="match status" value="1"/>
</dbReference>
<name>A0AAV3QMQ6_LITER</name>
<dbReference type="NCBIfam" id="TIGR00756">
    <property type="entry name" value="PPR"/>
    <property type="match status" value="5"/>
</dbReference>
<organism evidence="3 4">
    <name type="scientific">Lithospermum erythrorhizon</name>
    <name type="common">Purple gromwell</name>
    <name type="synonym">Lithospermum officinale var. erythrorhizon</name>
    <dbReference type="NCBI Taxonomy" id="34254"/>
    <lineage>
        <taxon>Eukaryota</taxon>
        <taxon>Viridiplantae</taxon>
        <taxon>Streptophyta</taxon>
        <taxon>Embryophyta</taxon>
        <taxon>Tracheophyta</taxon>
        <taxon>Spermatophyta</taxon>
        <taxon>Magnoliopsida</taxon>
        <taxon>eudicotyledons</taxon>
        <taxon>Gunneridae</taxon>
        <taxon>Pentapetalae</taxon>
        <taxon>asterids</taxon>
        <taxon>lamiids</taxon>
        <taxon>Boraginales</taxon>
        <taxon>Boraginaceae</taxon>
        <taxon>Boraginoideae</taxon>
        <taxon>Lithospermeae</taxon>
        <taxon>Lithospermum</taxon>
    </lineage>
</organism>
<evidence type="ECO:0000256" key="2">
    <source>
        <dbReference type="PROSITE-ProRule" id="PRU00708"/>
    </source>
</evidence>
<reference evidence="3 4" key="1">
    <citation type="submission" date="2024-01" db="EMBL/GenBank/DDBJ databases">
        <title>The complete chloroplast genome sequence of Lithospermum erythrorhizon: insights into the phylogenetic relationship among Boraginaceae species and the maternal lineages of purple gromwells.</title>
        <authorList>
            <person name="Okada T."/>
            <person name="Watanabe K."/>
        </authorList>
    </citation>
    <scope>NUCLEOTIDE SEQUENCE [LARGE SCALE GENOMIC DNA]</scope>
</reference>
<protein>
    <recommendedName>
        <fullName evidence="5">Pentatricopeptide repeat-containing protein</fullName>
    </recommendedName>
</protein>
<dbReference type="Proteomes" id="UP001454036">
    <property type="component" value="Unassembled WGS sequence"/>
</dbReference>
<proteinExistence type="predicted"/>
<dbReference type="FunFam" id="1.25.40.10:FF:000344">
    <property type="entry name" value="Pentatricopeptide repeat-containing protein"/>
    <property type="match status" value="1"/>
</dbReference>
<dbReference type="Gene3D" id="1.25.40.10">
    <property type="entry name" value="Tetratricopeptide repeat domain"/>
    <property type="match status" value="5"/>
</dbReference>
<evidence type="ECO:0000313" key="4">
    <source>
        <dbReference type="Proteomes" id="UP001454036"/>
    </source>
</evidence>